<dbReference type="Proteomes" id="UP000199438">
    <property type="component" value="Unassembled WGS sequence"/>
</dbReference>
<dbReference type="STRING" id="1334022.SAMN04487907_103198"/>
<evidence type="ECO:0000256" key="1">
    <source>
        <dbReference type="SAM" id="Coils"/>
    </source>
</evidence>
<name>A0A1I1I1W7_9FLAO</name>
<gene>
    <name evidence="2" type="ORF">SAMN04487907_103198</name>
</gene>
<dbReference type="AlphaFoldDB" id="A0A1I1I1W7"/>
<feature type="coiled-coil region" evidence="1">
    <location>
        <begin position="286"/>
        <end position="313"/>
    </location>
</feature>
<organism evidence="2 3">
    <name type="scientific">Zunongwangia mangrovi</name>
    <dbReference type="NCBI Taxonomy" id="1334022"/>
    <lineage>
        <taxon>Bacteria</taxon>
        <taxon>Pseudomonadati</taxon>
        <taxon>Bacteroidota</taxon>
        <taxon>Flavobacteriia</taxon>
        <taxon>Flavobacteriales</taxon>
        <taxon>Flavobacteriaceae</taxon>
        <taxon>Zunongwangia</taxon>
    </lineage>
</organism>
<dbReference type="EMBL" id="FOKV01000003">
    <property type="protein sequence ID" value="SFC28208.1"/>
    <property type="molecule type" value="Genomic_DNA"/>
</dbReference>
<evidence type="ECO:0000313" key="3">
    <source>
        <dbReference type="Proteomes" id="UP000199438"/>
    </source>
</evidence>
<protein>
    <submittedName>
        <fullName evidence="2">Uncharacterized protein</fullName>
    </submittedName>
</protein>
<keyword evidence="3" id="KW-1185">Reference proteome</keyword>
<evidence type="ECO:0000313" key="2">
    <source>
        <dbReference type="EMBL" id="SFC28208.1"/>
    </source>
</evidence>
<feature type="coiled-coil region" evidence="1">
    <location>
        <begin position="77"/>
        <end position="168"/>
    </location>
</feature>
<keyword evidence="1" id="KW-0175">Coiled coil</keyword>
<reference evidence="3" key="1">
    <citation type="submission" date="2016-10" db="EMBL/GenBank/DDBJ databases">
        <authorList>
            <person name="Varghese N."/>
            <person name="Submissions S."/>
        </authorList>
    </citation>
    <scope>NUCLEOTIDE SEQUENCE [LARGE SCALE GENOMIC DNA]</scope>
    <source>
        <strain evidence="3">DSM 24499</strain>
    </source>
</reference>
<dbReference type="OrthoDB" id="3540923at2"/>
<proteinExistence type="predicted"/>
<dbReference type="RefSeq" id="WP_092541931.1">
    <property type="nucleotide sequence ID" value="NZ_FOKV01000003.1"/>
</dbReference>
<accession>A0A1I1I1W7</accession>
<sequence length="313" mass="36677">MQFPKEEEFQKQRLLKSKLDKLRSNFKESHSRLKVKKERSATLKETLEKEKCDVQKLDELNLTSLFYNLLGNKDEKQEKERQEYLKAKLQYDEAIEEIKLIEEDIAKLQIEIDLIKDSEEKYRILLQEKEEFLLSLKDERAKDLQEIIAEIEQNELQIQETNEALEAAKPVSHYLNETFKQLEFAESWGTFDMIGGGLISTAIKHGKIDDAKLGISKAQFHLDNFARELKDVDIPDRVDGSIDIGNFNTFGDYFFDGLIFDFIVQEKISKSKSHVQRVYLQVSRIETILKNQLQSLVNNIKEKEQEKLQVLNK</sequence>